<evidence type="ECO:0000313" key="1">
    <source>
        <dbReference type="EMBL" id="MBN3965581.1"/>
    </source>
</evidence>
<dbReference type="Proteomes" id="UP000772591">
    <property type="component" value="Unassembled WGS sequence"/>
</dbReference>
<protein>
    <submittedName>
        <fullName evidence="1">Uncharacterized protein</fullName>
    </submittedName>
</protein>
<comment type="caution">
    <text evidence="1">The sequence shown here is derived from an EMBL/GenBank/DDBJ whole genome shotgun (WGS) entry which is preliminary data.</text>
</comment>
<gene>
    <name evidence="1" type="ORF">IMW75_09825</name>
</gene>
<keyword evidence="2" id="KW-1185">Reference proteome</keyword>
<dbReference type="EMBL" id="JADEVO010000010">
    <property type="protein sequence ID" value="MBN3965581.1"/>
    <property type="molecule type" value="Genomic_DNA"/>
</dbReference>
<dbReference type="RefSeq" id="WP_205892487.1">
    <property type="nucleotide sequence ID" value="NZ_JADEVO010000010.1"/>
</dbReference>
<proteinExistence type="predicted"/>
<name>A0ABS3AGX2_9PSED</name>
<organism evidence="1 2">
    <name type="scientific">Pseudomonas gregormendelii</name>
    <dbReference type="NCBI Taxonomy" id="1628277"/>
    <lineage>
        <taxon>Bacteria</taxon>
        <taxon>Pseudomonadati</taxon>
        <taxon>Pseudomonadota</taxon>
        <taxon>Gammaproteobacteria</taxon>
        <taxon>Pseudomonadales</taxon>
        <taxon>Pseudomonadaceae</taxon>
        <taxon>Pseudomonas</taxon>
    </lineage>
</organism>
<accession>A0ABS3AGX2</accession>
<evidence type="ECO:0000313" key="2">
    <source>
        <dbReference type="Proteomes" id="UP000772591"/>
    </source>
</evidence>
<sequence length="118" mass="13399">MKLTEKQQAVLDELRKIGRENAYRYLETKPYLHQTDSEKLARGDQACVFGMGGLSYQVGHRLGVNAPSVLSIFKALRRKDLVIREEAFPDYHRPRYWWPVGLAAELAGELLPTGEATP</sequence>
<reference evidence="1 2" key="1">
    <citation type="journal article" date="2021" name="Int. J. Syst. Evol. Microbiol.">
        <title>Pseudomonas piscium sp. nov., Pseudomonas pisciculturae sp. nov., Pseudomonas mucoides sp. nov. and Pseudomonas neuropathica sp. nov. isolated from rainbow trout.</title>
        <authorList>
            <person name="Duman M."/>
            <person name="Mulet M."/>
            <person name="Altun S."/>
            <person name="Saticioglu I.B."/>
            <person name="Gomila M."/>
            <person name="Lalucat J."/>
            <person name="Garcia-Valdes E."/>
        </authorList>
    </citation>
    <scope>NUCLEOTIDE SEQUENCE [LARGE SCALE GENOMIC DNA]</scope>
    <source>
        <strain evidence="1 2">LMG 28632</strain>
    </source>
</reference>